<reference evidence="2" key="1">
    <citation type="submission" date="2023-07" db="EMBL/GenBank/DDBJ databases">
        <authorList>
            <consortium name="AG Swart"/>
            <person name="Singh M."/>
            <person name="Singh A."/>
            <person name="Seah K."/>
            <person name="Emmerich C."/>
        </authorList>
    </citation>
    <scope>NUCLEOTIDE SEQUENCE</scope>
    <source>
        <strain evidence="2">DP1</strain>
    </source>
</reference>
<organism evidence="2 3">
    <name type="scientific">Euplotes crassus</name>
    <dbReference type="NCBI Taxonomy" id="5936"/>
    <lineage>
        <taxon>Eukaryota</taxon>
        <taxon>Sar</taxon>
        <taxon>Alveolata</taxon>
        <taxon>Ciliophora</taxon>
        <taxon>Intramacronucleata</taxon>
        <taxon>Spirotrichea</taxon>
        <taxon>Hypotrichia</taxon>
        <taxon>Euplotida</taxon>
        <taxon>Euplotidae</taxon>
        <taxon>Moneuplotes</taxon>
    </lineage>
</organism>
<protein>
    <submittedName>
        <fullName evidence="2">Uncharacterized protein</fullName>
    </submittedName>
</protein>
<proteinExistence type="predicted"/>
<comment type="caution">
    <text evidence="2">The sequence shown here is derived from an EMBL/GenBank/DDBJ whole genome shotgun (WGS) entry which is preliminary data.</text>
</comment>
<name>A0AAD1YA64_EUPCR</name>
<evidence type="ECO:0000313" key="2">
    <source>
        <dbReference type="EMBL" id="CAI2387480.1"/>
    </source>
</evidence>
<feature type="compositionally biased region" description="Polar residues" evidence="1">
    <location>
        <begin position="339"/>
        <end position="356"/>
    </location>
</feature>
<feature type="compositionally biased region" description="Polar residues" evidence="1">
    <location>
        <begin position="430"/>
        <end position="443"/>
    </location>
</feature>
<feature type="region of interest" description="Disordered" evidence="1">
    <location>
        <begin position="426"/>
        <end position="464"/>
    </location>
</feature>
<feature type="region of interest" description="Disordered" evidence="1">
    <location>
        <begin position="334"/>
        <end position="375"/>
    </location>
</feature>
<feature type="compositionally biased region" description="Basic and acidic residues" evidence="1">
    <location>
        <begin position="445"/>
        <end position="457"/>
    </location>
</feature>
<feature type="compositionally biased region" description="Polar residues" evidence="1">
    <location>
        <begin position="366"/>
        <end position="375"/>
    </location>
</feature>
<keyword evidence="3" id="KW-1185">Reference proteome</keyword>
<dbReference type="Proteomes" id="UP001295684">
    <property type="component" value="Unassembled WGS sequence"/>
</dbReference>
<evidence type="ECO:0000313" key="3">
    <source>
        <dbReference type="Proteomes" id="UP001295684"/>
    </source>
</evidence>
<dbReference type="AlphaFoldDB" id="A0AAD1YA64"/>
<accession>A0AAD1YA64</accession>
<gene>
    <name evidence="2" type="ORF">ECRASSUSDP1_LOCUS29113</name>
</gene>
<feature type="region of interest" description="Disordered" evidence="1">
    <location>
        <begin position="13"/>
        <end position="38"/>
    </location>
</feature>
<evidence type="ECO:0000256" key="1">
    <source>
        <dbReference type="SAM" id="MobiDB-lite"/>
    </source>
</evidence>
<dbReference type="EMBL" id="CAMPGE010029986">
    <property type="protein sequence ID" value="CAI2387480.1"/>
    <property type="molecule type" value="Genomic_DNA"/>
</dbReference>
<sequence>MESITKLFFRPEPDNQASFKSKGHKSCRDTGRKKNGLKNSDFKAVHKGAIDHANQQISSKLIKEIQYSKKRFTKSLNDALMSLISIFDKADQEVSNYSESFENSCNQKLDCFQDSSCDFYKIETIFTKLKADFGLVDSLVDLLINVCASRQSHCKRGKKTPSKEAIKRSKNKKLHPKYVCQADRKLKNEPEAVTKSTMDMKASIKKAINTCSLDLDIYRPSKKHPDKSKGCRRTKGVPSAANIGSFFKKSFNAYKTMDNDTLEMIRASKSKRNNPIRNCSIKYLGSCKPKMKPKTQINKSLEFVNIKKPLCHPLGRCSSNKQVGTCPKIGKNAQKEEALSQSKSKNLQIEQPSQIKSRSKHRRNKSIFTSGQEVSEDQTSQDICKRVLETMQRAQSQPKQAKIQMVDDFSEDIEVLADKLEKEQQKESLRNQFKIPNQHSTAMKSYEEPNKKLAKIDEEAENSF</sequence>